<dbReference type="GO" id="GO:0005230">
    <property type="term" value="F:extracellular ligand-gated monoatomic ion channel activity"/>
    <property type="evidence" value="ECO:0007669"/>
    <property type="project" value="InterPro"/>
</dbReference>
<comment type="subcellular location">
    <subcellularLocation>
        <location evidence="1">Membrane</location>
        <topology evidence="1">Multi-pass membrane protein</topology>
    </subcellularLocation>
</comment>
<evidence type="ECO:0000256" key="2">
    <source>
        <dbReference type="SAM" id="MobiDB-lite"/>
    </source>
</evidence>
<dbReference type="HOGENOM" id="CLU_008189_2_0_1"/>
<reference evidence="4" key="3">
    <citation type="submission" date="2015-02" db="UniProtKB">
        <authorList>
            <consortium name="EnsemblProtists"/>
        </authorList>
    </citation>
    <scope>IDENTIFICATION</scope>
    <source>
        <strain evidence="4">DAOM BR144</strain>
    </source>
</reference>
<dbReference type="OMA" id="RCTEFGY"/>
<keyword evidence="3" id="KW-0812">Transmembrane</keyword>
<sequence length="716" mass="80230">MTSKLTSSSSSAGQTLELASAPFVSAPLDVAATVAQIQRWSAKLVKYHVRAEHAAVDISTDRIVYFLDCELDTPIPTAYVDHFEFICLGWPLGGIWKIIKTDASKRVLKCLSWRKTELNHEEVDAVNEEFAKRQQVAVPDPPLKIFDWKMQLGTWKNQNHWFLRDSGLPVPPLGGSMDKTPAGGAAMATEIPLDTLVDVKLMAGFAPLEVYLSVNSITSIDTVAQTYTADVTWEVTVSAVTVIREDSVLRELLDVLEFNEDEFEFRNITSMVEELDIKTVLAFAGFVEFRDPLAPDVPAKEMLSHLKYSRRTIAVFNEEMSLFNFPYDQQKLSFEFSMTGGVRASLPISPTPIDPGKFVLENYKLGNMFNVVYGSKVFVGDIHDTPDRKTIDFEMTLGRKSGYYFTNVAIPSAIITYLSFTTYAPLDDGTLMDTGSRLQIVMTLLLTTVTFKSQVASLIPQVSYYTSLDKYVFFCFVITCLVTVENSLYPVIVKLLPSGDVWQEQGLLGFSIGAFSFINLAWASYLIFWIRLRAHRSKILLKVEEYARVVSAAVPVSHREAVLREHMDEMNLKEWEIPQITCTKFGFLYLELPEDSLSADKNKNIAEPMSLAFREEAHGDLAAIQRLYHKLDPSAANTDVLSSVINLHDHGEIAANGMPDRVSITCNVIGTQDKCDVVPLRRSIGSPSRRRQSPPSAEHAHYRASWDRGTANRQSF</sequence>
<feature type="transmembrane region" description="Helical" evidence="3">
    <location>
        <begin position="402"/>
        <end position="420"/>
    </location>
</feature>
<dbReference type="Gene3D" id="1.20.58.390">
    <property type="entry name" value="Neurotransmitter-gated ion-channel transmembrane domain"/>
    <property type="match status" value="1"/>
</dbReference>
<reference evidence="5" key="1">
    <citation type="journal article" date="2010" name="Genome Biol.">
        <title>Genome sequence of the necrotrophic plant pathogen Pythium ultimum reveals original pathogenicity mechanisms and effector repertoire.</title>
        <authorList>
            <person name="Levesque C.A."/>
            <person name="Brouwer H."/>
            <person name="Cano L."/>
            <person name="Hamilton J.P."/>
            <person name="Holt C."/>
            <person name="Huitema E."/>
            <person name="Raffaele S."/>
            <person name="Robideau G.P."/>
            <person name="Thines M."/>
            <person name="Win J."/>
            <person name="Zerillo M.M."/>
            <person name="Beakes G.W."/>
            <person name="Boore J.L."/>
            <person name="Busam D."/>
            <person name="Dumas B."/>
            <person name="Ferriera S."/>
            <person name="Fuerstenberg S.I."/>
            <person name="Gachon C.M."/>
            <person name="Gaulin E."/>
            <person name="Govers F."/>
            <person name="Grenville-Briggs L."/>
            <person name="Horner N."/>
            <person name="Hostetler J."/>
            <person name="Jiang R.H."/>
            <person name="Johnson J."/>
            <person name="Krajaejun T."/>
            <person name="Lin H."/>
            <person name="Meijer H.J."/>
            <person name="Moore B."/>
            <person name="Morris P."/>
            <person name="Phuntmart V."/>
            <person name="Puiu D."/>
            <person name="Shetty J."/>
            <person name="Stajich J.E."/>
            <person name="Tripathy S."/>
            <person name="Wawra S."/>
            <person name="van West P."/>
            <person name="Whitty B.R."/>
            <person name="Coutinho P.M."/>
            <person name="Henrissat B."/>
            <person name="Martin F."/>
            <person name="Thomas P.D."/>
            <person name="Tyler B.M."/>
            <person name="De Vries R.P."/>
            <person name="Kamoun S."/>
            <person name="Yandell M."/>
            <person name="Tisserat N."/>
            <person name="Buell C.R."/>
        </authorList>
    </citation>
    <scope>NUCLEOTIDE SEQUENCE</scope>
    <source>
        <strain evidence="5">DAOM:BR144</strain>
    </source>
</reference>
<dbReference type="InterPro" id="IPR006201">
    <property type="entry name" value="Neur_channel"/>
</dbReference>
<dbReference type="eggNOG" id="ENOG502S6MS">
    <property type="taxonomic scope" value="Eukaryota"/>
</dbReference>
<proteinExistence type="predicted"/>
<dbReference type="Gene3D" id="2.70.170.10">
    <property type="entry name" value="Neurotransmitter-gated ion-channel ligand-binding domain"/>
    <property type="match status" value="1"/>
</dbReference>
<dbReference type="InParanoid" id="K3WI64"/>
<dbReference type="GO" id="GO:0016020">
    <property type="term" value="C:membrane"/>
    <property type="evidence" value="ECO:0007669"/>
    <property type="project" value="UniProtKB-SubCell"/>
</dbReference>
<dbReference type="AlphaFoldDB" id="K3WI64"/>
<dbReference type="STRING" id="431595.K3WI64"/>
<name>K3WI64_GLOUD</name>
<protein>
    <recommendedName>
        <fullName evidence="6">Neurotransmitter-gated ion-channel ligand-binding domain-containing protein</fullName>
    </recommendedName>
</protein>
<dbReference type="GO" id="GO:0004888">
    <property type="term" value="F:transmembrane signaling receptor activity"/>
    <property type="evidence" value="ECO:0007669"/>
    <property type="project" value="InterPro"/>
</dbReference>
<dbReference type="Proteomes" id="UP000019132">
    <property type="component" value="Unassembled WGS sequence"/>
</dbReference>
<evidence type="ECO:0000256" key="1">
    <source>
        <dbReference type="ARBA" id="ARBA00004141"/>
    </source>
</evidence>
<evidence type="ECO:0008006" key="6">
    <source>
        <dbReference type="Google" id="ProtNLM"/>
    </source>
</evidence>
<feature type="transmembrane region" description="Helical" evidence="3">
    <location>
        <begin position="440"/>
        <end position="459"/>
    </location>
</feature>
<dbReference type="InterPro" id="IPR038050">
    <property type="entry name" value="Neuro_actylchol_rec"/>
</dbReference>
<evidence type="ECO:0000256" key="3">
    <source>
        <dbReference type="SAM" id="Phobius"/>
    </source>
</evidence>
<accession>K3WI64</accession>
<reference evidence="5" key="2">
    <citation type="submission" date="2010-04" db="EMBL/GenBank/DDBJ databases">
        <authorList>
            <person name="Buell R."/>
            <person name="Hamilton J."/>
            <person name="Hostetler J."/>
        </authorList>
    </citation>
    <scope>NUCLEOTIDE SEQUENCE [LARGE SCALE GENOMIC DNA]</scope>
    <source>
        <strain evidence="5">DAOM:BR144</strain>
    </source>
</reference>
<dbReference type="InterPro" id="IPR036734">
    <property type="entry name" value="Neur_chan_lig-bd_sf"/>
</dbReference>
<feature type="transmembrane region" description="Helical" evidence="3">
    <location>
        <begin position="512"/>
        <end position="532"/>
    </location>
</feature>
<dbReference type="EMBL" id="GL376631">
    <property type="status" value="NOT_ANNOTATED_CDS"/>
    <property type="molecule type" value="Genomic_DNA"/>
</dbReference>
<evidence type="ECO:0000313" key="4">
    <source>
        <dbReference type="EnsemblProtists" id="PYU1_T004656"/>
    </source>
</evidence>
<feature type="transmembrane region" description="Helical" evidence="3">
    <location>
        <begin position="471"/>
        <end position="492"/>
    </location>
</feature>
<dbReference type="VEuPathDB" id="FungiDB:PYU1_G004645"/>
<keyword evidence="3" id="KW-1133">Transmembrane helix</keyword>
<keyword evidence="3" id="KW-0472">Membrane</keyword>
<organism evidence="4 5">
    <name type="scientific">Globisporangium ultimum (strain ATCC 200006 / CBS 805.95 / DAOM BR144)</name>
    <name type="common">Pythium ultimum</name>
    <dbReference type="NCBI Taxonomy" id="431595"/>
    <lineage>
        <taxon>Eukaryota</taxon>
        <taxon>Sar</taxon>
        <taxon>Stramenopiles</taxon>
        <taxon>Oomycota</taxon>
        <taxon>Peronosporomycetes</taxon>
        <taxon>Pythiales</taxon>
        <taxon>Pythiaceae</taxon>
        <taxon>Globisporangium</taxon>
    </lineage>
</organism>
<feature type="region of interest" description="Disordered" evidence="2">
    <location>
        <begin position="682"/>
        <end position="716"/>
    </location>
</feature>
<dbReference type="EnsemblProtists" id="PYU1_T004656">
    <property type="protein sequence ID" value="PYU1_T004656"/>
    <property type="gene ID" value="PYU1_G004645"/>
</dbReference>
<dbReference type="InterPro" id="IPR036719">
    <property type="entry name" value="Neuro-gated_channel_TM_sf"/>
</dbReference>
<dbReference type="SUPFAM" id="SSF90112">
    <property type="entry name" value="Neurotransmitter-gated ion-channel transmembrane pore"/>
    <property type="match status" value="1"/>
</dbReference>
<evidence type="ECO:0000313" key="5">
    <source>
        <dbReference type="Proteomes" id="UP000019132"/>
    </source>
</evidence>
<dbReference type="PANTHER" id="PTHR18945">
    <property type="entry name" value="NEUROTRANSMITTER GATED ION CHANNEL"/>
    <property type="match status" value="1"/>
</dbReference>
<keyword evidence="5" id="KW-1185">Reference proteome</keyword>